<dbReference type="AlphaFoldDB" id="A0A1H4JS68"/>
<evidence type="ECO:0000313" key="2">
    <source>
        <dbReference type="Proteomes" id="UP000182409"/>
    </source>
</evidence>
<dbReference type="Proteomes" id="UP000182409">
    <property type="component" value="Unassembled WGS sequence"/>
</dbReference>
<dbReference type="EMBL" id="FNSD01000001">
    <property type="protein sequence ID" value="SEB48775.1"/>
    <property type="molecule type" value="Genomic_DNA"/>
</dbReference>
<organism evidence="1 2">
    <name type="scientific">Terriglobus roseus</name>
    <dbReference type="NCBI Taxonomy" id="392734"/>
    <lineage>
        <taxon>Bacteria</taxon>
        <taxon>Pseudomonadati</taxon>
        <taxon>Acidobacteriota</taxon>
        <taxon>Terriglobia</taxon>
        <taxon>Terriglobales</taxon>
        <taxon>Acidobacteriaceae</taxon>
        <taxon>Terriglobus</taxon>
    </lineage>
</organism>
<gene>
    <name evidence="1" type="ORF">SAMN05443244_0770</name>
</gene>
<sequence>MTIGMQMLMSDSTRSIHNERAWFPKSDARIGDDSSA</sequence>
<name>A0A1H4JS68_9BACT</name>
<reference evidence="1 2" key="1">
    <citation type="submission" date="2016-10" db="EMBL/GenBank/DDBJ databases">
        <authorList>
            <person name="de Groot N.N."/>
        </authorList>
    </citation>
    <scope>NUCLEOTIDE SEQUENCE [LARGE SCALE GENOMIC DNA]</scope>
    <source>
        <strain evidence="1 2">AB35.6</strain>
    </source>
</reference>
<protein>
    <submittedName>
        <fullName evidence="1">Uncharacterized protein</fullName>
    </submittedName>
</protein>
<evidence type="ECO:0000313" key="1">
    <source>
        <dbReference type="EMBL" id="SEB48775.1"/>
    </source>
</evidence>
<proteinExistence type="predicted"/>
<accession>A0A1H4JS68</accession>